<evidence type="ECO:0000313" key="3">
    <source>
        <dbReference type="Proteomes" id="UP000077628"/>
    </source>
</evidence>
<feature type="compositionally biased region" description="Low complexity" evidence="1">
    <location>
        <begin position="30"/>
        <end position="46"/>
    </location>
</feature>
<feature type="region of interest" description="Disordered" evidence="1">
    <location>
        <begin position="119"/>
        <end position="142"/>
    </location>
</feature>
<evidence type="ECO:0000256" key="1">
    <source>
        <dbReference type="SAM" id="MobiDB-lite"/>
    </source>
</evidence>
<feature type="region of interest" description="Disordered" evidence="1">
    <location>
        <begin position="62"/>
        <end position="94"/>
    </location>
</feature>
<dbReference type="RefSeq" id="WP_064026870.1">
    <property type="nucleotide sequence ID" value="NZ_LUUK01000097.1"/>
</dbReference>
<sequence>MNKLVSILGVASIFASGYFAGQQFPGRGESQPAAPEHAASASAPVVPVGANRRLDISPANTAMSQDTQLPPHERQRLAPANSLSPEGEAARNEANAEMIASMRANHLPDEHIAQMEQTLKEQESAGPVQPEEPVAERTGAELSAELRASLKQSGVPPEIIEAMAQQVEADTVSIDEPVPPHKAPRPGS</sequence>
<gene>
    <name evidence="2" type="ORF">A1355_23300</name>
</gene>
<dbReference type="OrthoDB" id="5572775at2"/>
<keyword evidence="3" id="KW-1185">Reference proteome</keyword>
<dbReference type="Proteomes" id="UP000077628">
    <property type="component" value="Unassembled WGS sequence"/>
</dbReference>
<reference evidence="3" key="1">
    <citation type="submission" date="2016-03" db="EMBL/GenBank/DDBJ databases">
        <authorList>
            <person name="Heylen K."/>
            <person name="De Vos P."/>
            <person name="Vekeman B."/>
        </authorList>
    </citation>
    <scope>NUCLEOTIDE SEQUENCE [LARGE SCALE GENOMIC DNA]</scope>
    <source>
        <strain evidence="3">R-45383</strain>
    </source>
</reference>
<proteinExistence type="predicted"/>
<dbReference type="AlphaFoldDB" id="A0A177NU21"/>
<organism evidence="2 3">
    <name type="scientific">Methylomonas koyamae</name>
    <dbReference type="NCBI Taxonomy" id="702114"/>
    <lineage>
        <taxon>Bacteria</taxon>
        <taxon>Pseudomonadati</taxon>
        <taxon>Pseudomonadota</taxon>
        <taxon>Gammaproteobacteria</taxon>
        <taxon>Methylococcales</taxon>
        <taxon>Methylococcaceae</taxon>
        <taxon>Methylomonas</taxon>
    </lineage>
</organism>
<feature type="region of interest" description="Disordered" evidence="1">
    <location>
        <begin position="166"/>
        <end position="188"/>
    </location>
</feature>
<name>A0A177NU21_9GAMM</name>
<dbReference type="EMBL" id="LUUK01000097">
    <property type="protein sequence ID" value="OAI21537.1"/>
    <property type="molecule type" value="Genomic_DNA"/>
</dbReference>
<feature type="region of interest" description="Disordered" evidence="1">
    <location>
        <begin position="25"/>
        <end position="46"/>
    </location>
</feature>
<protein>
    <submittedName>
        <fullName evidence="2">Uncharacterized protein</fullName>
    </submittedName>
</protein>
<comment type="caution">
    <text evidence="2">The sequence shown here is derived from an EMBL/GenBank/DDBJ whole genome shotgun (WGS) entry which is preliminary data.</text>
</comment>
<accession>A0A177NU21</accession>
<evidence type="ECO:0000313" key="2">
    <source>
        <dbReference type="EMBL" id="OAI21537.1"/>
    </source>
</evidence>